<keyword evidence="1" id="KW-0472">Membrane</keyword>
<evidence type="ECO:0000256" key="1">
    <source>
        <dbReference type="SAM" id="Phobius"/>
    </source>
</evidence>
<comment type="caution">
    <text evidence="2">The sequence shown here is derived from an EMBL/GenBank/DDBJ whole genome shotgun (WGS) entry which is preliminary data.</text>
</comment>
<organism evidence="2 3">
    <name type="scientific">Rotaria sordida</name>
    <dbReference type="NCBI Taxonomy" id="392033"/>
    <lineage>
        <taxon>Eukaryota</taxon>
        <taxon>Metazoa</taxon>
        <taxon>Spiralia</taxon>
        <taxon>Gnathifera</taxon>
        <taxon>Rotifera</taxon>
        <taxon>Eurotatoria</taxon>
        <taxon>Bdelloidea</taxon>
        <taxon>Philodinida</taxon>
        <taxon>Philodinidae</taxon>
        <taxon>Rotaria</taxon>
    </lineage>
</organism>
<reference evidence="2" key="1">
    <citation type="submission" date="2021-02" db="EMBL/GenBank/DDBJ databases">
        <authorList>
            <person name="Nowell W R."/>
        </authorList>
    </citation>
    <scope>NUCLEOTIDE SEQUENCE</scope>
</reference>
<dbReference type="EMBL" id="CAJOAX010001232">
    <property type="protein sequence ID" value="CAF3697703.1"/>
    <property type="molecule type" value="Genomic_DNA"/>
</dbReference>
<accession>A0A818UFK6</accession>
<sequence>MDLVIPYNDPALAHVAVVASILFGLSFIGNQIIYRWLVNTTDETFSDDIEIDSSLKNILPLLPVLNIKYDGKLNDLDFLLQTMPNLRCLKIVILIIFNKH</sequence>
<evidence type="ECO:0000313" key="3">
    <source>
        <dbReference type="Proteomes" id="UP000663823"/>
    </source>
</evidence>
<protein>
    <submittedName>
        <fullName evidence="2">Uncharacterized protein</fullName>
    </submittedName>
</protein>
<dbReference type="Proteomes" id="UP000663823">
    <property type="component" value="Unassembled WGS sequence"/>
</dbReference>
<evidence type="ECO:0000313" key="2">
    <source>
        <dbReference type="EMBL" id="CAF3697703.1"/>
    </source>
</evidence>
<dbReference type="AlphaFoldDB" id="A0A818UFK6"/>
<name>A0A818UFK6_9BILA</name>
<feature type="transmembrane region" description="Helical" evidence="1">
    <location>
        <begin position="12"/>
        <end position="29"/>
    </location>
</feature>
<keyword evidence="1" id="KW-0812">Transmembrane</keyword>
<proteinExistence type="predicted"/>
<gene>
    <name evidence="2" type="ORF">OTI717_LOCUS12316</name>
</gene>
<keyword evidence="1" id="KW-1133">Transmembrane helix</keyword>